<accession>A0A0P9GZU0</accession>
<dbReference type="OrthoDB" id="2538322at2759"/>
<name>A0A0P9GZU0_RHOGW</name>
<evidence type="ECO:0000256" key="2">
    <source>
        <dbReference type="SAM" id="SignalP"/>
    </source>
</evidence>
<protein>
    <submittedName>
        <fullName evidence="3">Uncharacterized protein</fullName>
    </submittedName>
</protein>
<dbReference type="Proteomes" id="UP000053890">
    <property type="component" value="Unassembled WGS sequence"/>
</dbReference>
<reference evidence="3 4" key="1">
    <citation type="journal article" date="2015" name="Front. Microbiol.">
        <title>Genome sequence of the plant growth promoting endophytic yeast Rhodotorula graminis WP1.</title>
        <authorList>
            <person name="Firrincieli A."/>
            <person name="Otillar R."/>
            <person name="Salamov A."/>
            <person name="Schmutz J."/>
            <person name="Khan Z."/>
            <person name="Redman R.S."/>
            <person name="Fleck N.D."/>
            <person name="Lindquist E."/>
            <person name="Grigoriev I.V."/>
            <person name="Doty S.L."/>
        </authorList>
    </citation>
    <scope>NUCLEOTIDE SEQUENCE [LARGE SCALE GENOMIC DNA]</scope>
    <source>
        <strain evidence="3 4">WP1</strain>
    </source>
</reference>
<feature type="region of interest" description="Disordered" evidence="1">
    <location>
        <begin position="192"/>
        <end position="212"/>
    </location>
</feature>
<organism evidence="3 4">
    <name type="scientific">Rhodotorula graminis (strain WP1)</name>
    <dbReference type="NCBI Taxonomy" id="578459"/>
    <lineage>
        <taxon>Eukaryota</taxon>
        <taxon>Fungi</taxon>
        <taxon>Dikarya</taxon>
        <taxon>Basidiomycota</taxon>
        <taxon>Pucciniomycotina</taxon>
        <taxon>Microbotryomycetes</taxon>
        <taxon>Sporidiobolales</taxon>
        <taxon>Sporidiobolaceae</taxon>
        <taxon>Rhodotorula</taxon>
    </lineage>
</organism>
<keyword evidence="4" id="KW-1185">Reference proteome</keyword>
<dbReference type="AlphaFoldDB" id="A0A0P9GZU0"/>
<dbReference type="EMBL" id="KQ474084">
    <property type="protein sequence ID" value="KPV72950.1"/>
    <property type="molecule type" value="Genomic_DNA"/>
</dbReference>
<dbReference type="STRING" id="578459.A0A0P9GZU0"/>
<evidence type="ECO:0000256" key="1">
    <source>
        <dbReference type="SAM" id="MobiDB-lite"/>
    </source>
</evidence>
<evidence type="ECO:0000313" key="3">
    <source>
        <dbReference type="EMBL" id="KPV72950.1"/>
    </source>
</evidence>
<dbReference type="RefSeq" id="XP_018268999.1">
    <property type="nucleotide sequence ID" value="XM_018417724.1"/>
</dbReference>
<sequence length="255" mass="24683">MRTSTLVPSLVALIATAPSALASLATLRGTIPGSLHQCESTNVFFFDSAAARPLTLVLLPAAVDPAAATITLAEVLALGPLQVVDGITTPDAQQTNFVLAVAEEQSFVTYGFLPDGTGKNLNLPRVVKAPLPGAAACNPATAASAAAAIAPAAPVATTPEPVTTTKKARTTTTAASTPDVVAAAITTTSAGPARSSAAEASSSSTEDTSSSLSTEASASAAAANSGSTSGAAARVGGVAGLVVGAVAAFTAAIVV</sequence>
<dbReference type="OMA" id="HQCESTN"/>
<gene>
    <name evidence="3" type="ORF">RHOBADRAFT_55204</name>
</gene>
<keyword evidence="2" id="KW-0732">Signal</keyword>
<feature type="chain" id="PRO_5006158154" evidence="2">
    <location>
        <begin position="23"/>
        <end position="255"/>
    </location>
</feature>
<feature type="signal peptide" evidence="2">
    <location>
        <begin position="1"/>
        <end position="22"/>
    </location>
</feature>
<dbReference type="GeneID" id="28978172"/>
<proteinExistence type="predicted"/>
<feature type="region of interest" description="Disordered" evidence="1">
    <location>
        <begin position="155"/>
        <end position="175"/>
    </location>
</feature>
<evidence type="ECO:0000313" key="4">
    <source>
        <dbReference type="Proteomes" id="UP000053890"/>
    </source>
</evidence>